<name>Q05KD2_HYDTH</name>
<dbReference type="AlphaFoldDB" id="Q05KD2"/>
<sequence length="139" mass="16502">MSHFFVKLYRLNLPQVAQFKEEYRINKDYFERCYALTGRVDIRESEPYTFCVRAKEAPPLKDVERLEYQVVEGKIYLFWSYTPDELFKEFVIYRNGKQVGSTSSYIYEDTLPEKETTYTVKVRNKLNLESGGVSITYSP</sequence>
<dbReference type="Gene3D" id="2.60.40.10">
    <property type="entry name" value="Immunoglobulins"/>
    <property type="match status" value="1"/>
</dbReference>
<evidence type="ECO:0008006" key="2">
    <source>
        <dbReference type="Google" id="ProtNLM"/>
    </source>
</evidence>
<dbReference type="InterPro" id="IPR013783">
    <property type="entry name" value="Ig-like_fold"/>
</dbReference>
<organism evidence="1">
    <name type="scientific">Hydrogenobacter thermophilus</name>
    <dbReference type="NCBI Taxonomy" id="940"/>
    <lineage>
        <taxon>Bacteria</taxon>
        <taxon>Pseudomonadati</taxon>
        <taxon>Aquificota</taxon>
        <taxon>Aquificia</taxon>
        <taxon>Aquificales</taxon>
        <taxon>Aquificaceae</taxon>
        <taxon>Hydrogenobacter</taxon>
    </lineage>
</organism>
<protein>
    <recommendedName>
        <fullName evidence="2">Fibronectin type-III domain-containing protein</fullName>
    </recommendedName>
</protein>
<evidence type="ECO:0000313" key="1">
    <source>
        <dbReference type="EMBL" id="BAF34938.1"/>
    </source>
</evidence>
<reference evidence="1" key="1">
    <citation type="journal article" date="2006" name="Mol. Microbiol.">
        <title>A novel oxalosuccinate-forming enzyme involved in the reductive carboxylation of 2-oxoglutarate in Hydrogenobacter thermophilus TK-6.</title>
        <authorList>
            <person name="Aoshima M."/>
            <person name="Igarashi Y."/>
        </authorList>
    </citation>
    <scope>NUCLEOTIDE SEQUENCE</scope>
    <source>
        <strain evidence="1">TK-6</strain>
    </source>
</reference>
<dbReference type="EMBL" id="AB246891">
    <property type="protein sequence ID" value="BAF34938.1"/>
    <property type="molecule type" value="Genomic_DNA"/>
</dbReference>
<accession>Q05KD2</accession>
<proteinExistence type="predicted"/>